<evidence type="ECO:0000313" key="4">
    <source>
        <dbReference type="Proteomes" id="UP000267096"/>
    </source>
</evidence>
<dbReference type="WBParaSite" id="ASIM_0001387501-mRNA-1">
    <property type="protein sequence ID" value="ASIM_0001387501-mRNA-1"/>
    <property type="gene ID" value="ASIM_0001387501"/>
</dbReference>
<dbReference type="Proteomes" id="UP000267096">
    <property type="component" value="Unassembled WGS sequence"/>
</dbReference>
<evidence type="ECO:0000313" key="5">
    <source>
        <dbReference type="WBParaSite" id="ASIM_0001387501-mRNA-1"/>
    </source>
</evidence>
<keyword evidence="4" id="KW-1185">Reference proteome</keyword>
<accession>A0A158PP80</accession>
<gene>
    <name evidence="3" type="ORF">ASIM_LOCUS13303</name>
</gene>
<organism evidence="5">
    <name type="scientific">Anisakis simplex</name>
    <name type="common">Herring worm</name>
    <dbReference type="NCBI Taxonomy" id="6269"/>
    <lineage>
        <taxon>Eukaryota</taxon>
        <taxon>Metazoa</taxon>
        <taxon>Ecdysozoa</taxon>
        <taxon>Nematoda</taxon>
        <taxon>Chromadorea</taxon>
        <taxon>Rhabditida</taxon>
        <taxon>Spirurina</taxon>
        <taxon>Ascaridomorpha</taxon>
        <taxon>Ascaridoidea</taxon>
        <taxon>Anisakidae</taxon>
        <taxon>Anisakis</taxon>
        <taxon>Anisakis simplex complex</taxon>
    </lineage>
</organism>
<reference evidence="5" key="1">
    <citation type="submission" date="2016-04" db="UniProtKB">
        <authorList>
            <consortium name="WormBaseParasite"/>
        </authorList>
    </citation>
    <scope>IDENTIFICATION</scope>
</reference>
<keyword evidence="2" id="KW-0732">Signal</keyword>
<evidence type="ECO:0000313" key="3">
    <source>
        <dbReference type="EMBL" id="VDK49385.1"/>
    </source>
</evidence>
<feature type="region of interest" description="Disordered" evidence="1">
    <location>
        <begin position="151"/>
        <end position="173"/>
    </location>
</feature>
<feature type="chain" id="PRO_5043135182" evidence="2">
    <location>
        <begin position="22"/>
        <end position="594"/>
    </location>
</feature>
<dbReference type="OrthoDB" id="5863505at2759"/>
<reference evidence="3 4" key="2">
    <citation type="submission" date="2018-11" db="EMBL/GenBank/DDBJ databases">
        <authorList>
            <consortium name="Pathogen Informatics"/>
        </authorList>
    </citation>
    <scope>NUCLEOTIDE SEQUENCE [LARGE SCALE GENOMIC DNA]</scope>
</reference>
<evidence type="ECO:0000256" key="1">
    <source>
        <dbReference type="SAM" id="MobiDB-lite"/>
    </source>
</evidence>
<sequence length="594" mass="65277">MTTAIFRHVFLVVQLIFITHAQIAEIASLASSIIAPQILGPAAQGAASAGTGALGAIGTLYQLAQNALQLTGTGVGILNQASEGKWFSLAAENLLNTQREMQDRLLTAGALPGQLPRLGSGLGGTGSLGGTLTPNRFPSLGVEEAEFSKLGKQFPAPDPDDYDTNEQKSTTTEHSIIAVTHTDPPSTQIPTETTSQEPITLFPDEILENITETKIEPSIKENSIASSVDGSSRHDEDEYYDEVTKEFSEDKEPQQIINENKSIVGKASQKGSAVDKKIPNLKKLVELLRESNLKDADLEELILQLKRNVSRVKPVVAPKRQFATNNVDKKSFLRSYEKPDGRNSKEDSDLLKVSSTRTSKVTIDAENMNKKVGLLTLNKPLLFRKLKSRARNMDRSVPRAVSPYRAFSIRSQQRSLPSSKRVYPRRTAPPILATPPPMVDTTREMLTPTAYNHQSPYNPYATQIMQQQQQQQLLPLQTPFNDYRNTNRTRSAWNIGTNVLSPPQPWLNNGALFGLPSLLTNPLSAPALAQPFNLLQSQPIPQQLPLLPMPNTNVQLLPLLQPIQPSVFPDHLKTLSAAKPFSTNQSKFSLHPFG</sequence>
<protein>
    <submittedName>
        <fullName evidence="3 5">Uncharacterized protein</fullName>
    </submittedName>
</protein>
<evidence type="ECO:0000256" key="2">
    <source>
        <dbReference type="SAM" id="SignalP"/>
    </source>
</evidence>
<dbReference type="AlphaFoldDB" id="A0A158PP80"/>
<feature type="signal peptide" evidence="2">
    <location>
        <begin position="1"/>
        <end position="21"/>
    </location>
</feature>
<name>A0A158PP80_ANISI</name>
<dbReference type="EMBL" id="UYRR01031357">
    <property type="protein sequence ID" value="VDK49385.1"/>
    <property type="molecule type" value="Genomic_DNA"/>
</dbReference>
<feature type="region of interest" description="Disordered" evidence="1">
    <location>
        <begin position="411"/>
        <end position="439"/>
    </location>
</feature>
<proteinExistence type="predicted"/>